<dbReference type="AlphaFoldDB" id="A0A0S4JFU3"/>
<dbReference type="OrthoDB" id="191139at2759"/>
<evidence type="ECO:0000256" key="2">
    <source>
        <dbReference type="ARBA" id="ARBA00023002"/>
    </source>
</evidence>
<protein>
    <submittedName>
        <fullName evidence="3">Short chain dehydrogenase, putative</fullName>
    </submittedName>
</protein>
<name>A0A0S4JFU3_BODSA</name>
<comment type="similarity">
    <text evidence="1">Belongs to the short-chain dehydrogenases/reductases (SDR) family.</text>
</comment>
<dbReference type="PANTHER" id="PTHR24320:SF284">
    <property type="entry name" value="DEHYDROGENASE, PUTATIVE-RELATED"/>
    <property type="match status" value="1"/>
</dbReference>
<keyword evidence="4" id="KW-1185">Reference proteome</keyword>
<accession>A0A0S4JFU3</accession>
<dbReference type="GO" id="GO:0016491">
    <property type="term" value="F:oxidoreductase activity"/>
    <property type="evidence" value="ECO:0007669"/>
    <property type="project" value="UniProtKB-KW"/>
</dbReference>
<dbReference type="PRINTS" id="PR00081">
    <property type="entry name" value="GDHRDH"/>
</dbReference>
<evidence type="ECO:0000313" key="4">
    <source>
        <dbReference type="Proteomes" id="UP000051952"/>
    </source>
</evidence>
<dbReference type="Proteomes" id="UP000051952">
    <property type="component" value="Unassembled WGS sequence"/>
</dbReference>
<sequence length="319" mass="34591">MGSTVVITCRTNELIDSTIESMKKEFEATRKAKYAAAGIVTVSELRIVRGFTLELDNKNSIEAFAAKFKSSGMKLNILVNNAGMMVRPLQFSKQNERLELHTAVNFLGPLLLTELLMPTIKQSGGRIVNVASEAHRMPEMLPGKPINGQYILDALKQVNQGASGAKGPLATLSVANAFGRYGTSKLCNIYHAHAIATTHRGVPVCSLHPGTVATGFTRGLLFAWFKSIFDIISLCYLKTNEEGAETTLYCCLVNAKELEPLVDPKDKNVLIAPYFVDCANSTRRLLRPIGWDGNGALAVVNWGLETMGLGSGSGAKKEK</sequence>
<evidence type="ECO:0000256" key="1">
    <source>
        <dbReference type="ARBA" id="ARBA00006484"/>
    </source>
</evidence>
<dbReference type="Gene3D" id="3.40.50.720">
    <property type="entry name" value="NAD(P)-binding Rossmann-like Domain"/>
    <property type="match status" value="1"/>
</dbReference>
<dbReference type="OMA" id="HAIATTH"/>
<dbReference type="InterPro" id="IPR036291">
    <property type="entry name" value="NAD(P)-bd_dom_sf"/>
</dbReference>
<dbReference type="InterPro" id="IPR002347">
    <property type="entry name" value="SDR_fam"/>
</dbReference>
<dbReference type="Pfam" id="PF00106">
    <property type="entry name" value="adh_short"/>
    <property type="match status" value="1"/>
</dbReference>
<evidence type="ECO:0000313" key="3">
    <source>
        <dbReference type="EMBL" id="CUG88053.1"/>
    </source>
</evidence>
<keyword evidence="2" id="KW-0560">Oxidoreductase</keyword>
<dbReference type="EMBL" id="CYKH01001615">
    <property type="protein sequence ID" value="CUG88053.1"/>
    <property type="molecule type" value="Genomic_DNA"/>
</dbReference>
<gene>
    <name evidence="3" type="ORF">BSAL_13460</name>
</gene>
<proteinExistence type="inferred from homology"/>
<reference evidence="4" key="1">
    <citation type="submission" date="2015-09" db="EMBL/GenBank/DDBJ databases">
        <authorList>
            <consortium name="Pathogen Informatics"/>
        </authorList>
    </citation>
    <scope>NUCLEOTIDE SEQUENCE [LARGE SCALE GENOMIC DNA]</scope>
    <source>
        <strain evidence="4">Lake Konstanz</strain>
    </source>
</reference>
<dbReference type="PANTHER" id="PTHR24320">
    <property type="entry name" value="RETINOL DEHYDROGENASE"/>
    <property type="match status" value="1"/>
</dbReference>
<dbReference type="VEuPathDB" id="TriTrypDB:BSAL_13460"/>
<dbReference type="SUPFAM" id="SSF51735">
    <property type="entry name" value="NAD(P)-binding Rossmann-fold domains"/>
    <property type="match status" value="1"/>
</dbReference>
<organism evidence="3 4">
    <name type="scientific">Bodo saltans</name>
    <name type="common">Flagellated protozoan</name>
    <dbReference type="NCBI Taxonomy" id="75058"/>
    <lineage>
        <taxon>Eukaryota</taxon>
        <taxon>Discoba</taxon>
        <taxon>Euglenozoa</taxon>
        <taxon>Kinetoplastea</taxon>
        <taxon>Metakinetoplastina</taxon>
        <taxon>Eubodonida</taxon>
        <taxon>Bodonidae</taxon>
        <taxon>Bodo</taxon>
    </lineage>
</organism>